<feature type="compositionally biased region" description="Pro residues" evidence="1">
    <location>
        <begin position="148"/>
        <end position="157"/>
    </location>
</feature>
<organism evidence="2 3">
    <name type="scientific">Eublepharis macularius</name>
    <name type="common">Leopard gecko</name>
    <name type="synonym">Cyrtodactylus macularius</name>
    <dbReference type="NCBI Taxonomy" id="481883"/>
    <lineage>
        <taxon>Eukaryota</taxon>
        <taxon>Metazoa</taxon>
        <taxon>Chordata</taxon>
        <taxon>Craniata</taxon>
        <taxon>Vertebrata</taxon>
        <taxon>Euteleostomi</taxon>
        <taxon>Lepidosauria</taxon>
        <taxon>Squamata</taxon>
        <taxon>Bifurcata</taxon>
        <taxon>Gekkota</taxon>
        <taxon>Eublepharidae</taxon>
        <taxon>Eublepharinae</taxon>
        <taxon>Eublepharis</taxon>
    </lineage>
</organism>
<feature type="region of interest" description="Disordered" evidence="1">
    <location>
        <begin position="369"/>
        <end position="434"/>
    </location>
</feature>
<name>A0AA97L6P5_EUBMA</name>
<reference evidence="3" key="1">
    <citation type="submission" date="2025-08" db="UniProtKB">
        <authorList>
            <consortium name="RefSeq"/>
        </authorList>
    </citation>
    <scope>IDENTIFICATION</scope>
    <source>
        <tissue evidence="3">Blood</tissue>
    </source>
</reference>
<keyword evidence="2" id="KW-1185">Reference proteome</keyword>
<dbReference type="AlphaFoldDB" id="A0AA97L6P5"/>
<evidence type="ECO:0000313" key="2">
    <source>
        <dbReference type="Proteomes" id="UP001190640"/>
    </source>
</evidence>
<accession>A0AA97L6P5</accession>
<sequence length="495" mass="52390">MNFEGAQRPYYQCAAFAPLPRREGVFAPRARRLRERQGRSSPWKSPSGQPSSTTTTRVRSGAFVCAGRVLIQEAESPPRPRPARVSPECRRCRCQRGGRKTSPPSGRGGRNHIGQGRAGQGRASRGTGWARAWPGRQSRAWALEAARPRPPPSPPGPGCTRGRAAGVGSRPRRPAARAAPSVGLPAPPPEGFPEEAGRRRSPWRGWKAESSAGARLCLCLCRWPCPGQLTAAPPGPPPARNFAPSRLGWGSRARLLALGWGLRGWRAPGPEKPRLRRPGSRAQRPNRAGAAVPRPPGFALAGEGPASPCAPLGALARPRCLEGVSPGGACPRLSRSGGEGGAAEPRAEGRLPTPGACGKFRAGRSWSPACRVGSRNRLSSRRAGPGSGGLWEGRTSSGRKKQRGRGPEPPRLRAACPRTPIAAGGGGRSEHEEGGCRFPFARTVVSRGLGRSKKRCRLNGSIQWGGVLACHGGTTFEPFSGYTQMPGEISSRSES</sequence>
<proteinExistence type="predicted"/>
<feature type="region of interest" description="Disordered" evidence="1">
    <location>
        <begin position="329"/>
        <end position="356"/>
    </location>
</feature>
<evidence type="ECO:0000313" key="3">
    <source>
        <dbReference type="RefSeq" id="XP_054843781.1"/>
    </source>
</evidence>
<dbReference type="RefSeq" id="XP_054843781.1">
    <property type="nucleotide sequence ID" value="XM_054987806.1"/>
</dbReference>
<feature type="region of interest" description="Disordered" evidence="1">
    <location>
        <begin position="476"/>
        <end position="495"/>
    </location>
</feature>
<gene>
    <name evidence="3" type="primary">LOC129335370</name>
</gene>
<feature type="region of interest" description="Disordered" evidence="1">
    <location>
        <begin position="267"/>
        <end position="299"/>
    </location>
</feature>
<feature type="region of interest" description="Disordered" evidence="1">
    <location>
        <begin position="73"/>
        <end position="133"/>
    </location>
</feature>
<evidence type="ECO:0000256" key="1">
    <source>
        <dbReference type="SAM" id="MobiDB-lite"/>
    </source>
</evidence>
<feature type="region of interest" description="Disordered" evidence="1">
    <location>
        <begin position="146"/>
        <end position="204"/>
    </location>
</feature>
<dbReference type="Proteomes" id="UP001190640">
    <property type="component" value="Chromosome 9"/>
</dbReference>
<protein>
    <submittedName>
        <fullName evidence="3">Basic proline-rich protein-like</fullName>
    </submittedName>
</protein>
<dbReference type="KEGG" id="emc:129335370"/>
<feature type="region of interest" description="Disordered" evidence="1">
    <location>
        <begin position="30"/>
        <end position="60"/>
    </location>
</feature>
<dbReference type="GeneID" id="129335370"/>
<feature type="compositionally biased region" description="Low complexity" evidence="1">
    <location>
        <begin position="45"/>
        <end position="56"/>
    </location>
</feature>
<feature type="compositionally biased region" description="Low complexity" evidence="1">
    <location>
        <begin position="158"/>
        <end position="169"/>
    </location>
</feature>